<evidence type="ECO:0000259" key="3">
    <source>
        <dbReference type="Pfam" id="PF03358"/>
    </source>
</evidence>
<organism evidence="5 6">
    <name type="scientific">Winslowiella iniecta</name>
    <dbReference type="NCBI Taxonomy" id="1560201"/>
    <lineage>
        <taxon>Bacteria</taxon>
        <taxon>Pseudomonadati</taxon>
        <taxon>Pseudomonadota</taxon>
        <taxon>Gammaproteobacteria</taxon>
        <taxon>Enterobacterales</taxon>
        <taxon>Erwiniaceae</taxon>
        <taxon>Winslowiella</taxon>
    </lineage>
</organism>
<dbReference type="GO" id="GO:0010181">
    <property type="term" value="F:FMN binding"/>
    <property type="evidence" value="ECO:0007669"/>
    <property type="project" value="TreeGrafter"/>
</dbReference>
<dbReference type="InterPro" id="IPR005025">
    <property type="entry name" value="FMN_Rdtase-like_dom"/>
</dbReference>
<dbReference type="EMBL" id="JRXF01000009">
    <property type="protein sequence ID" value="KOC94025.1"/>
    <property type="molecule type" value="Genomic_DNA"/>
</dbReference>
<dbReference type="Pfam" id="PF03358">
    <property type="entry name" value="FMN_red"/>
    <property type="match status" value="1"/>
</dbReference>
<evidence type="ECO:0000256" key="1">
    <source>
        <dbReference type="ARBA" id="ARBA00001917"/>
    </source>
</evidence>
<evidence type="ECO:0000313" key="5">
    <source>
        <dbReference type="EMBL" id="KOC94025.1"/>
    </source>
</evidence>
<accession>A0A0L7TF92</accession>
<dbReference type="OrthoDB" id="9812295at2"/>
<dbReference type="PANTHER" id="PTHR30543">
    <property type="entry name" value="CHROMATE REDUCTASE"/>
    <property type="match status" value="1"/>
</dbReference>
<comment type="caution">
    <text evidence="5">The sequence shown here is derived from an EMBL/GenBank/DDBJ whole genome shotgun (WGS) entry which is preliminary data.</text>
</comment>
<proteinExistence type="predicted"/>
<sequence>MSEVRAVKLVTLLGSLRKASLNAVVAKNLPALAPDGVEISALGSIGELPHYDADIQASGFPPAVLAMGQAIAEADGVIIVMPEYNYSVPGALKNALDWISRLPETPFAGKPVAIQTASPGMIGGARAQYHLRQIMVFLDAQVLNKPEIMIGQAAARIDAESGEITDESTRQHLTKQIAALARMARQTRHSA</sequence>
<comment type="cofactor">
    <cofactor evidence="1">
        <name>FMN</name>
        <dbReference type="ChEBI" id="CHEBI:58210"/>
    </cofactor>
</comment>
<dbReference type="SUPFAM" id="SSF52218">
    <property type="entry name" value="Flavoproteins"/>
    <property type="match status" value="1"/>
</dbReference>
<dbReference type="GO" id="GO:0016491">
    <property type="term" value="F:oxidoreductase activity"/>
    <property type="evidence" value="ECO:0007669"/>
    <property type="project" value="InterPro"/>
</dbReference>
<reference evidence="6 7" key="1">
    <citation type="journal article" date="2015" name="Int. J. Syst. Evol. Microbiol.">
        <title>Erwinia iniecta sp. nov., isolated from Russian wheat aphids (Diuraphis noxia).</title>
        <authorList>
            <person name="Campillo T."/>
            <person name="Luna E."/>
            <person name="Portier P."/>
            <person name="Fischer-Le Saux M."/>
            <person name="Lapitan N."/>
            <person name="Tisserat N.A."/>
            <person name="Leach J.E."/>
        </authorList>
    </citation>
    <scope>NUCLEOTIDE SEQUENCE [LARGE SCALE GENOMIC DNA]</scope>
    <source>
        <strain evidence="4 7">B120</strain>
        <strain evidence="5 6">B149</strain>
    </source>
</reference>
<dbReference type="PANTHER" id="PTHR30543:SF21">
    <property type="entry name" value="NAD(P)H-DEPENDENT FMN REDUCTASE LOT6"/>
    <property type="match status" value="1"/>
</dbReference>
<keyword evidence="7" id="KW-1185">Reference proteome</keyword>
<dbReference type="PATRIC" id="fig|1560201.3.peg.1589"/>
<dbReference type="STRING" id="1560201.NG42_07445"/>
<dbReference type="Gene3D" id="3.40.50.360">
    <property type="match status" value="1"/>
</dbReference>
<evidence type="ECO:0000313" key="6">
    <source>
        <dbReference type="Proteomes" id="UP000036851"/>
    </source>
</evidence>
<keyword evidence="2" id="KW-0288">FMN</keyword>
<evidence type="ECO:0000256" key="2">
    <source>
        <dbReference type="ARBA" id="ARBA00022643"/>
    </source>
</evidence>
<name>A0A0L7TF92_9GAMM</name>
<dbReference type="GO" id="GO:0005829">
    <property type="term" value="C:cytosol"/>
    <property type="evidence" value="ECO:0007669"/>
    <property type="project" value="TreeGrafter"/>
</dbReference>
<protein>
    <recommendedName>
        <fullName evidence="3">NADPH-dependent FMN reductase-like domain-containing protein</fullName>
    </recommendedName>
</protein>
<dbReference type="InterPro" id="IPR050712">
    <property type="entry name" value="NAD(P)H-dep_reductase"/>
</dbReference>
<evidence type="ECO:0000313" key="4">
    <source>
        <dbReference type="EMBL" id="KOC90883.1"/>
    </source>
</evidence>
<feature type="domain" description="NADPH-dependent FMN reductase-like" evidence="3">
    <location>
        <begin position="8"/>
        <end position="154"/>
    </location>
</feature>
<keyword evidence="2" id="KW-0285">Flavoprotein</keyword>
<dbReference type="Proteomes" id="UP000036851">
    <property type="component" value="Unassembled WGS sequence"/>
</dbReference>
<dbReference type="RefSeq" id="WP_052898640.1">
    <property type="nucleotide sequence ID" value="NZ_JRXE01000008.1"/>
</dbReference>
<gene>
    <name evidence="4" type="ORF">NG42_07445</name>
    <name evidence="5" type="ORF">NG43_07420</name>
</gene>
<dbReference type="EMBL" id="JRXE01000008">
    <property type="protein sequence ID" value="KOC90883.1"/>
    <property type="molecule type" value="Genomic_DNA"/>
</dbReference>
<evidence type="ECO:0000313" key="7">
    <source>
        <dbReference type="Proteomes" id="UP000037088"/>
    </source>
</evidence>
<dbReference type="AlphaFoldDB" id="A0A0L7TF92"/>
<dbReference type="InterPro" id="IPR029039">
    <property type="entry name" value="Flavoprotein-like_sf"/>
</dbReference>
<dbReference type="Proteomes" id="UP000037088">
    <property type="component" value="Unassembled WGS sequence"/>
</dbReference>